<evidence type="ECO:0000313" key="6">
    <source>
        <dbReference type="EMBL" id="XCP96711.1"/>
    </source>
</evidence>
<dbReference type="PROSITE" id="PS00041">
    <property type="entry name" value="HTH_ARAC_FAMILY_1"/>
    <property type="match status" value="1"/>
</dbReference>
<dbReference type="SUPFAM" id="SSF46689">
    <property type="entry name" value="Homeodomain-like"/>
    <property type="match status" value="2"/>
</dbReference>
<feature type="domain" description="Fe/B12 periplasmic-binding" evidence="5">
    <location>
        <begin position="292"/>
        <end position="554"/>
    </location>
</feature>
<dbReference type="InterPro" id="IPR018062">
    <property type="entry name" value="HTH_AraC-typ_CS"/>
</dbReference>
<dbReference type="GO" id="GO:0043565">
    <property type="term" value="F:sequence-specific DNA binding"/>
    <property type="evidence" value="ECO:0007669"/>
    <property type="project" value="InterPro"/>
</dbReference>
<keyword evidence="2" id="KW-0238">DNA-binding</keyword>
<protein>
    <submittedName>
        <fullName evidence="6">AraC family transcriptional regulator</fullName>
    </submittedName>
</protein>
<dbReference type="PANTHER" id="PTHR43280:SF28">
    <property type="entry name" value="HTH-TYPE TRANSCRIPTIONAL ACTIVATOR RHAS"/>
    <property type="match status" value="1"/>
</dbReference>
<dbReference type="PANTHER" id="PTHR43280">
    <property type="entry name" value="ARAC-FAMILY TRANSCRIPTIONAL REGULATOR"/>
    <property type="match status" value="1"/>
</dbReference>
<dbReference type="PROSITE" id="PS01124">
    <property type="entry name" value="HTH_ARAC_FAMILY_2"/>
    <property type="match status" value="1"/>
</dbReference>
<keyword evidence="1" id="KW-0805">Transcription regulation</keyword>
<dbReference type="GO" id="GO:0003700">
    <property type="term" value="F:DNA-binding transcription factor activity"/>
    <property type="evidence" value="ECO:0007669"/>
    <property type="project" value="InterPro"/>
</dbReference>
<organism evidence="6">
    <name type="scientific">Paenibacillus sp. AN1007</name>
    <dbReference type="NCBI Taxonomy" id="3151385"/>
    <lineage>
        <taxon>Bacteria</taxon>
        <taxon>Bacillati</taxon>
        <taxon>Bacillota</taxon>
        <taxon>Bacilli</taxon>
        <taxon>Bacillales</taxon>
        <taxon>Paenibacillaceae</taxon>
        <taxon>Paenibacillus</taxon>
    </lineage>
</organism>
<reference evidence="6" key="1">
    <citation type="submission" date="2024-05" db="EMBL/GenBank/DDBJ databases">
        <title>Draft genome assemblies of 36 bacteria isolated from hibernating arctic ground squirrels.</title>
        <authorList>
            <person name="McKee H."/>
            <person name="Mullen L."/>
            <person name="Drown D.M."/>
            <person name="Duddleston K.N."/>
        </authorList>
    </citation>
    <scope>NUCLEOTIDE SEQUENCE</scope>
    <source>
        <strain evidence="6">AN1007</strain>
    </source>
</reference>
<dbReference type="InterPro" id="IPR002491">
    <property type="entry name" value="ABC_transptr_periplasmic_BD"/>
</dbReference>
<keyword evidence="3" id="KW-0804">Transcription</keyword>
<dbReference type="Gene3D" id="3.40.50.1980">
    <property type="entry name" value="Nitrogenase molybdenum iron protein domain"/>
    <property type="match status" value="2"/>
</dbReference>
<dbReference type="SMART" id="SM00342">
    <property type="entry name" value="HTH_ARAC"/>
    <property type="match status" value="1"/>
</dbReference>
<dbReference type="InterPro" id="IPR037923">
    <property type="entry name" value="HTH-like"/>
</dbReference>
<dbReference type="InterPro" id="IPR018060">
    <property type="entry name" value="HTH_AraC"/>
</dbReference>
<evidence type="ECO:0000256" key="2">
    <source>
        <dbReference type="ARBA" id="ARBA00023125"/>
    </source>
</evidence>
<feature type="domain" description="HTH araC/xylS-type" evidence="4">
    <location>
        <begin position="189"/>
        <end position="288"/>
    </location>
</feature>
<dbReference type="SUPFAM" id="SSF53807">
    <property type="entry name" value="Helical backbone' metal receptor"/>
    <property type="match status" value="1"/>
</dbReference>
<dbReference type="PROSITE" id="PS50983">
    <property type="entry name" value="FE_B12_PBP"/>
    <property type="match status" value="1"/>
</dbReference>
<name>A0AAU8NI70_9BACL</name>
<dbReference type="AlphaFoldDB" id="A0AAU8NI70"/>
<dbReference type="SUPFAM" id="SSF51215">
    <property type="entry name" value="Regulatory protein AraC"/>
    <property type="match status" value="1"/>
</dbReference>
<evidence type="ECO:0000259" key="5">
    <source>
        <dbReference type="PROSITE" id="PS50983"/>
    </source>
</evidence>
<sequence length="554" mass="63803">MQIKATEQVNSYAAFDMFDQLHFKLIELKTADQGHSEASWRLGTQFLDSYMLLFIVNGEGWLTVDGEFVELRSGTIYAAMPGQLVEAEVRGKAERSLYQMRFSISYEREIDETSAQAMMKRICNFTTKGEMRSDSPVTMSLICREIEENARHANGLQRYYGQIRFQELLYTMFSDMLQLESNDAMRPIEQARHYMEQHYMDKMTIQDMADAARMSARHFMRLFKKRYGCSAVDYLTIYRIKQAQIMMRNDQNFRLKEIAACVGFQDEMYFRRKFKQISGLPPAAFIRNSKQRIAAVHSQGIGILLALDIIPCASEANHPWTSYYRRKYETDKVTPLVDGEEGCLEQLNTIRPDYIVAVREEMSASMMHRLNSLAPVCVISQSEGDWRDHLRTAAQFLNRPAAAEVWLQRYEQKAAVVRSQLSEQVRTDKLIILSVKDSKIQVMGPRTIASVFYTDLQLNAPEGIENIWQQSHAGIHDLSDLAHLSIDRALIIVNADDESSQKWAELQQSEVWKASKAVQTGGVDMLIPSVLLDYTAFTHELMLDEVLKLWQHRP</sequence>
<dbReference type="Pfam" id="PF01497">
    <property type="entry name" value="Peripla_BP_2"/>
    <property type="match status" value="1"/>
</dbReference>
<dbReference type="EMBL" id="CP159992">
    <property type="protein sequence ID" value="XCP96711.1"/>
    <property type="molecule type" value="Genomic_DNA"/>
</dbReference>
<dbReference type="InterPro" id="IPR009057">
    <property type="entry name" value="Homeodomain-like_sf"/>
</dbReference>
<gene>
    <name evidence="6" type="ORF">ABXS70_08420</name>
</gene>
<dbReference type="Gene3D" id="1.10.10.60">
    <property type="entry name" value="Homeodomain-like"/>
    <property type="match status" value="2"/>
</dbReference>
<evidence type="ECO:0000256" key="1">
    <source>
        <dbReference type="ARBA" id="ARBA00023015"/>
    </source>
</evidence>
<dbReference type="RefSeq" id="WP_366295241.1">
    <property type="nucleotide sequence ID" value="NZ_CP159992.1"/>
</dbReference>
<evidence type="ECO:0000256" key="3">
    <source>
        <dbReference type="ARBA" id="ARBA00023163"/>
    </source>
</evidence>
<dbReference type="Pfam" id="PF12833">
    <property type="entry name" value="HTH_18"/>
    <property type="match status" value="1"/>
</dbReference>
<proteinExistence type="predicted"/>
<accession>A0AAU8NI70</accession>
<evidence type="ECO:0000259" key="4">
    <source>
        <dbReference type="PROSITE" id="PS01124"/>
    </source>
</evidence>